<protein>
    <recommendedName>
        <fullName evidence="4">DUF1761 domain-containing protein</fullName>
    </recommendedName>
</protein>
<keyword evidence="1" id="KW-0812">Transmembrane</keyword>
<feature type="transmembrane region" description="Helical" evidence="1">
    <location>
        <begin position="86"/>
        <end position="113"/>
    </location>
</feature>
<dbReference type="EMBL" id="MHKX01000024">
    <property type="protein sequence ID" value="OGY97748.1"/>
    <property type="molecule type" value="Genomic_DNA"/>
</dbReference>
<comment type="caution">
    <text evidence="2">The sequence shown here is derived from an EMBL/GenBank/DDBJ whole genome shotgun (WGS) entry which is preliminary data.</text>
</comment>
<dbReference type="InterPro" id="IPR013879">
    <property type="entry name" value="DUF1761"/>
</dbReference>
<gene>
    <name evidence="2" type="ORF">A2855_01720</name>
</gene>
<accession>A0A1G2C8M6</accession>
<keyword evidence="1" id="KW-1133">Transmembrane helix</keyword>
<dbReference type="AlphaFoldDB" id="A0A1G2C8M6"/>
<evidence type="ECO:0008006" key="4">
    <source>
        <dbReference type="Google" id="ProtNLM"/>
    </source>
</evidence>
<dbReference type="Proteomes" id="UP000179059">
    <property type="component" value="Unassembled WGS sequence"/>
</dbReference>
<evidence type="ECO:0000256" key="1">
    <source>
        <dbReference type="SAM" id="Phobius"/>
    </source>
</evidence>
<dbReference type="STRING" id="1798647.A2855_01720"/>
<organism evidence="2 3">
    <name type="scientific">Candidatus Liptonbacteria bacterium RIFCSPHIGHO2_01_FULL_57_28</name>
    <dbReference type="NCBI Taxonomy" id="1798647"/>
    <lineage>
        <taxon>Bacteria</taxon>
        <taxon>Candidatus Liptoniibacteriota</taxon>
    </lineage>
</organism>
<name>A0A1G2C8M6_9BACT</name>
<feature type="transmembrane region" description="Helical" evidence="1">
    <location>
        <begin position="55"/>
        <end position="74"/>
    </location>
</feature>
<dbReference type="Pfam" id="PF08570">
    <property type="entry name" value="DUF1761"/>
    <property type="match status" value="1"/>
</dbReference>
<feature type="transmembrane region" description="Helical" evidence="1">
    <location>
        <begin position="6"/>
        <end position="28"/>
    </location>
</feature>
<evidence type="ECO:0000313" key="2">
    <source>
        <dbReference type="EMBL" id="OGY97748.1"/>
    </source>
</evidence>
<evidence type="ECO:0000313" key="3">
    <source>
        <dbReference type="Proteomes" id="UP000179059"/>
    </source>
</evidence>
<sequence length="143" mass="15227">MTPVNYLAVLVAAIVAVVLGGLWYGPVFGKKWIALMGMTPEQIEAGKKKGMAKEYILTFIGSLVMAYVLAWGLFAGAPYLAAEGTVGAVAGICLGLLAWLGFVAPVTLGSVLWEGRSWTLWFLNNGYYVVTLAVIGAILAVWK</sequence>
<keyword evidence="1" id="KW-0472">Membrane</keyword>
<proteinExistence type="predicted"/>
<reference evidence="2 3" key="1">
    <citation type="journal article" date="2016" name="Nat. Commun.">
        <title>Thousands of microbial genomes shed light on interconnected biogeochemical processes in an aquifer system.</title>
        <authorList>
            <person name="Anantharaman K."/>
            <person name="Brown C.T."/>
            <person name="Hug L.A."/>
            <person name="Sharon I."/>
            <person name="Castelle C.J."/>
            <person name="Probst A.J."/>
            <person name="Thomas B.C."/>
            <person name="Singh A."/>
            <person name="Wilkins M.J."/>
            <person name="Karaoz U."/>
            <person name="Brodie E.L."/>
            <person name="Williams K.H."/>
            <person name="Hubbard S.S."/>
            <person name="Banfield J.F."/>
        </authorList>
    </citation>
    <scope>NUCLEOTIDE SEQUENCE [LARGE SCALE GENOMIC DNA]</scope>
</reference>
<feature type="transmembrane region" description="Helical" evidence="1">
    <location>
        <begin position="125"/>
        <end position="142"/>
    </location>
</feature>